<gene>
    <name evidence="1" type="ORF">R1flu_013361</name>
</gene>
<organism evidence="1 2">
    <name type="scientific">Riccia fluitans</name>
    <dbReference type="NCBI Taxonomy" id="41844"/>
    <lineage>
        <taxon>Eukaryota</taxon>
        <taxon>Viridiplantae</taxon>
        <taxon>Streptophyta</taxon>
        <taxon>Embryophyta</taxon>
        <taxon>Marchantiophyta</taxon>
        <taxon>Marchantiopsida</taxon>
        <taxon>Marchantiidae</taxon>
        <taxon>Marchantiales</taxon>
        <taxon>Ricciaceae</taxon>
        <taxon>Riccia</taxon>
    </lineage>
</organism>
<comment type="caution">
    <text evidence="1">The sequence shown here is derived from an EMBL/GenBank/DDBJ whole genome shotgun (WGS) entry which is preliminary data.</text>
</comment>
<proteinExistence type="predicted"/>
<protein>
    <submittedName>
        <fullName evidence="1">Uncharacterized protein</fullName>
    </submittedName>
</protein>
<keyword evidence="2" id="KW-1185">Reference proteome</keyword>
<accession>A0ABD1YDS8</accession>
<reference evidence="1 2" key="1">
    <citation type="submission" date="2024-09" db="EMBL/GenBank/DDBJ databases">
        <title>Chromosome-scale assembly of Riccia fluitans.</title>
        <authorList>
            <person name="Paukszto L."/>
            <person name="Sawicki J."/>
            <person name="Karawczyk K."/>
            <person name="Piernik-Szablinska J."/>
            <person name="Szczecinska M."/>
            <person name="Mazdziarz M."/>
        </authorList>
    </citation>
    <scope>NUCLEOTIDE SEQUENCE [LARGE SCALE GENOMIC DNA]</scope>
    <source>
        <strain evidence="1">Rf_01</strain>
        <tissue evidence="1">Aerial parts of the thallus</tissue>
    </source>
</reference>
<evidence type="ECO:0000313" key="1">
    <source>
        <dbReference type="EMBL" id="KAL2628675.1"/>
    </source>
</evidence>
<dbReference type="EMBL" id="JBHFFA010000004">
    <property type="protein sequence ID" value="KAL2628675.1"/>
    <property type="molecule type" value="Genomic_DNA"/>
</dbReference>
<name>A0ABD1YDS8_9MARC</name>
<dbReference type="Proteomes" id="UP001605036">
    <property type="component" value="Unassembled WGS sequence"/>
</dbReference>
<sequence length="131" mass="14544">MGALKLNPCFMEAHIGAGQALCKPKNYAHGTVFCSFVVKKSSYAREVKYLLKSTSDLDKTLETNQVICAPPKDEVAVAAMLELASAFSVLGDLSSIEKLSEVVLKTHPENEKARKIREDPRERLKLTRYLC</sequence>
<evidence type="ECO:0000313" key="2">
    <source>
        <dbReference type="Proteomes" id="UP001605036"/>
    </source>
</evidence>
<dbReference type="AlphaFoldDB" id="A0ABD1YDS8"/>